<proteinExistence type="predicted"/>
<protein>
    <submittedName>
        <fullName evidence="2">Uncharacterized protein</fullName>
    </submittedName>
</protein>
<feature type="compositionally biased region" description="Basic and acidic residues" evidence="1">
    <location>
        <begin position="138"/>
        <end position="148"/>
    </location>
</feature>
<comment type="caution">
    <text evidence="2">The sequence shown here is derived from an EMBL/GenBank/DDBJ whole genome shotgun (WGS) entry which is preliminary data.</text>
</comment>
<dbReference type="AlphaFoldDB" id="X0UYM8"/>
<sequence>EGILYDASKPTMTIAAEPDMGLAPGGRMRQEIYEDPFHLNDWEMENRSRCFVHIVNSLMWRAIAGENPPTVPLTAKEYNKAGLPWFDYYSEDAKALKGSKKLGDMKSVSKKGKEKGDVPLPENESVTPEHIVKLRSGLKKDQVREGAF</sequence>
<organism evidence="2">
    <name type="scientific">marine sediment metagenome</name>
    <dbReference type="NCBI Taxonomy" id="412755"/>
    <lineage>
        <taxon>unclassified sequences</taxon>
        <taxon>metagenomes</taxon>
        <taxon>ecological metagenomes</taxon>
    </lineage>
</organism>
<accession>X0UYM8</accession>
<evidence type="ECO:0000313" key="2">
    <source>
        <dbReference type="EMBL" id="GAG05408.1"/>
    </source>
</evidence>
<reference evidence="2" key="1">
    <citation type="journal article" date="2014" name="Front. Microbiol.">
        <title>High frequency of phylogenetically diverse reductive dehalogenase-homologous genes in deep subseafloor sedimentary metagenomes.</title>
        <authorList>
            <person name="Kawai M."/>
            <person name="Futagami T."/>
            <person name="Toyoda A."/>
            <person name="Takaki Y."/>
            <person name="Nishi S."/>
            <person name="Hori S."/>
            <person name="Arai W."/>
            <person name="Tsubouchi T."/>
            <person name="Morono Y."/>
            <person name="Uchiyama I."/>
            <person name="Ito T."/>
            <person name="Fujiyama A."/>
            <person name="Inagaki F."/>
            <person name="Takami H."/>
        </authorList>
    </citation>
    <scope>NUCLEOTIDE SEQUENCE</scope>
    <source>
        <strain evidence="2">Expedition CK06-06</strain>
    </source>
</reference>
<feature type="region of interest" description="Disordered" evidence="1">
    <location>
        <begin position="100"/>
        <end position="148"/>
    </location>
</feature>
<feature type="non-terminal residue" evidence="2">
    <location>
        <position position="1"/>
    </location>
</feature>
<gene>
    <name evidence="2" type="ORF">S01H1_36553</name>
</gene>
<name>X0UYM8_9ZZZZ</name>
<dbReference type="EMBL" id="BARS01022908">
    <property type="protein sequence ID" value="GAG05408.1"/>
    <property type="molecule type" value="Genomic_DNA"/>
</dbReference>
<evidence type="ECO:0000256" key="1">
    <source>
        <dbReference type="SAM" id="MobiDB-lite"/>
    </source>
</evidence>